<keyword evidence="4" id="KW-1185">Reference proteome</keyword>
<feature type="compositionally biased region" description="Low complexity" evidence="1">
    <location>
        <begin position="926"/>
        <end position="936"/>
    </location>
</feature>
<accession>A0A0M9EXY3</accession>
<feature type="region of interest" description="Disordered" evidence="1">
    <location>
        <begin position="147"/>
        <end position="229"/>
    </location>
</feature>
<feature type="compositionally biased region" description="Low complexity" evidence="1">
    <location>
        <begin position="1184"/>
        <end position="1198"/>
    </location>
</feature>
<reference evidence="3 4" key="1">
    <citation type="submission" date="2015-04" db="EMBL/GenBank/DDBJ databases">
        <title>The draft genome sequence of Fusarium langsethiae, a T-2/HT-2 mycotoxin producer.</title>
        <authorList>
            <person name="Lysoe E."/>
            <person name="Divon H.H."/>
            <person name="Terzi V."/>
            <person name="Orru L."/>
            <person name="Lamontanara A."/>
            <person name="Kolseth A.-K."/>
            <person name="Frandsen R.J."/>
            <person name="Nielsen K."/>
            <person name="Thrane U."/>
        </authorList>
    </citation>
    <scope>NUCLEOTIDE SEQUENCE [LARGE SCALE GENOMIC DNA]</scope>
    <source>
        <strain evidence="3 4">Fl201059</strain>
    </source>
</reference>
<evidence type="ECO:0000256" key="2">
    <source>
        <dbReference type="SAM" id="SignalP"/>
    </source>
</evidence>
<feature type="compositionally biased region" description="Polar residues" evidence="1">
    <location>
        <begin position="189"/>
        <end position="206"/>
    </location>
</feature>
<feature type="compositionally biased region" description="Low complexity" evidence="1">
    <location>
        <begin position="123"/>
        <end position="138"/>
    </location>
</feature>
<dbReference type="EMBL" id="JXCE01000073">
    <property type="protein sequence ID" value="KPA42178.1"/>
    <property type="molecule type" value="Genomic_DNA"/>
</dbReference>
<keyword evidence="2" id="KW-0732">Signal</keyword>
<dbReference type="OrthoDB" id="5104805at2759"/>
<comment type="caution">
    <text evidence="3">The sequence shown here is derived from an EMBL/GenBank/DDBJ whole genome shotgun (WGS) entry which is preliminary data.</text>
</comment>
<dbReference type="Proteomes" id="UP000037904">
    <property type="component" value="Unassembled WGS sequence"/>
</dbReference>
<feature type="region of interest" description="Disordered" evidence="1">
    <location>
        <begin position="1178"/>
        <end position="1198"/>
    </location>
</feature>
<evidence type="ECO:0000313" key="4">
    <source>
        <dbReference type="Proteomes" id="UP000037904"/>
    </source>
</evidence>
<proteinExistence type="predicted"/>
<name>A0A0M9EXY3_FUSLA</name>
<gene>
    <name evidence="3" type="ORF">FLAG1_04928</name>
</gene>
<feature type="region of interest" description="Disordered" evidence="1">
    <location>
        <begin position="983"/>
        <end position="1002"/>
    </location>
</feature>
<feature type="chain" id="PRO_5005835373" evidence="2">
    <location>
        <begin position="28"/>
        <end position="1346"/>
    </location>
</feature>
<feature type="region of interest" description="Disordered" evidence="1">
    <location>
        <begin position="1266"/>
        <end position="1290"/>
    </location>
</feature>
<protein>
    <submittedName>
        <fullName evidence="3">Muc1-extracellular alpha--glucan glucosidase</fullName>
    </submittedName>
</protein>
<feature type="region of interest" description="Disordered" evidence="1">
    <location>
        <begin position="893"/>
        <end position="943"/>
    </location>
</feature>
<feature type="compositionally biased region" description="Polar residues" evidence="1">
    <location>
        <begin position="895"/>
        <end position="925"/>
    </location>
</feature>
<evidence type="ECO:0000256" key="1">
    <source>
        <dbReference type="SAM" id="MobiDB-lite"/>
    </source>
</evidence>
<dbReference type="PROSITE" id="PS51257">
    <property type="entry name" value="PROKAR_LIPOPROTEIN"/>
    <property type="match status" value="1"/>
</dbReference>
<feature type="compositionally biased region" description="Polar residues" evidence="1">
    <location>
        <begin position="147"/>
        <end position="176"/>
    </location>
</feature>
<sequence>MGPPKISLVTVLSVSLLLSCLLGSAAGSAGQQRPGRHRVVRSNRFIEARQPDGEPNDGYGPPPPYYTGELAVPTEMTSYSTSEGTTATDINTGSSELHTSFGNYTLSLGISTRSLSTGLDTNTAAPSAASSAKAGGTTTSEALTAVGTTASGSSHVTRTSGGDASTTTGVQIPTAWSNSTSPISTGSSAVTNRDSDSISMTGTASLGTELSSTSVLPVTTSNPSTRTETTVEDISLTVNTSSLEVSDTTNATAGTSATVESESLSESSQVTALTTTTTRVFNTTVTVTDVVESTGLTPINGSSIVATSSGSVSGVLSQTSTRGWTTVTISEENPTSVSEASGSVVTSSAQDGAIGISGSEPTQKTSAIASRSLNGTVSVTTTTYLTSTLDTATLSTEFSNQSSGSSVVTSDGLSGAGNGEPLQTVASMASSFSNVMSEVSTAITLASSDAESSASFTYTPALNETSEGFRSGIATAPIQTSSVPLVASSALPVNATSNAAASSLTTTIVLETSVITVVPGGVSPTANATGMTSGSVSTDYSTSTASFFNSSMTRLEISSFQETSSLFDWFTSTVVESQHPQPTLGLPPISFTSFSFSIITTPMTPPSVATGSTSPPLENVTVISSTWTSTITTSLGPTGLTSPTKLTAARSTSGYNFSKTMESEMSSVGSLSTSASNLTDISTSIITRQPTNLPFPTNTSSEWKSTMFSTLLTNSAKTINSQGPQTSSSTSGSVMNTTVPYANSTSITNSATYSPPFGNVTSSKLAVTTYRSWNATNTAQGPVNSTVKTAISNNRTKSSMSAATNSLNWTATVTPPFPTTNHRTLTTISGSVLTKTYTDVLVTIITPTDPVFWSSSIISSSLNSTPPFPFPSNMTVTGTGLPLPPTGTWTHPTTISSQGEFSTSYKESTSTSGRKYHTSNATRHWSASGSSGSASGTNTPLFPSSNSTATATITFSSIVSWTPDPKPWTSWSTWDLTVKTGAPTSPGLPRVTTHNLSSETSESTSYTRTTTLFLTTTLAEPTASRFVTGNLSSEVSDSISYTRTTTLVLTTTLAEPSTSQSKFQNSTEDSSSSISYTSTTTLFLTTTLGEPSTSRLSGAAITSTASTWMDTTLASVHSSETSTSLSEVSVTFLTTGSAKAIATSAGNSALTPFPVINSTLSQVSSLAIDTLTTTYTSDRPAGVTSPYESSSTTSSTCTDSLDYPPHGLSSAGSITTDCLTAHSMASYNTAHWSNMTETFGAKDTSTYGSLTTFKTVTTARADESNSVWDDYPTPTDRVTPSEIVPADPNFPWGNDSPIHRHQNMSDVGIGLDDGRVSKRSDWRLRWENVKDKINSLWHGQTLESEG</sequence>
<organism evidence="3 4">
    <name type="scientific">Fusarium langsethiae</name>
    <dbReference type="NCBI Taxonomy" id="179993"/>
    <lineage>
        <taxon>Eukaryota</taxon>
        <taxon>Fungi</taxon>
        <taxon>Dikarya</taxon>
        <taxon>Ascomycota</taxon>
        <taxon>Pezizomycotina</taxon>
        <taxon>Sordariomycetes</taxon>
        <taxon>Hypocreomycetidae</taxon>
        <taxon>Hypocreales</taxon>
        <taxon>Nectriaceae</taxon>
        <taxon>Fusarium</taxon>
    </lineage>
</organism>
<feature type="signal peptide" evidence="2">
    <location>
        <begin position="1"/>
        <end position="27"/>
    </location>
</feature>
<feature type="compositionally biased region" description="Low complexity" evidence="1">
    <location>
        <begin position="177"/>
        <end position="188"/>
    </location>
</feature>
<evidence type="ECO:0000313" key="3">
    <source>
        <dbReference type="EMBL" id="KPA42178.1"/>
    </source>
</evidence>
<feature type="region of interest" description="Disordered" evidence="1">
    <location>
        <begin position="119"/>
        <end position="138"/>
    </location>
</feature>
<feature type="compositionally biased region" description="Low complexity" evidence="1">
    <location>
        <begin position="208"/>
        <end position="228"/>
    </location>
</feature>
<feature type="compositionally biased region" description="Low complexity" evidence="1">
    <location>
        <begin position="992"/>
        <end position="1002"/>
    </location>
</feature>